<dbReference type="InterPro" id="IPR001202">
    <property type="entry name" value="WW_dom"/>
</dbReference>
<keyword evidence="11" id="KW-1185">Reference proteome</keyword>
<dbReference type="PROSITE" id="PS50020">
    <property type="entry name" value="WW_DOMAIN_2"/>
    <property type="match status" value="2"/>
</dbReference>
<dbReference type="SUPFAM" id="SSF51735">
    <property type="entry name" value="NAD(P)-binding Rossmann-fold domains"/>
    <property type="match status" value="1"/>
</dbReference>
<evidence type="ECO:0000256" key="8">
    <source>
        <dbReference type="ARBA" id="ARBA00023228"/>
    </source>
</evidence>
<dbReference type="OrthoDB" id="9989144at2759"/>
<dbReference type="Gene3D" id="2.20.70.10">
    <property type="match status" value="2"/>
</dbReference>
<dbReference type="GO" id="GO:0016055">
    <property type="term" value="P:Wnt signaling pathway"/>
    <property type="evidence" value="ECO:0007669"/>
    <property type="project" value="UniProtKB-KW"/>
</dbReference>
<evidence type="ECO:0000256" key="7">
    <source>
        <dbReference type="ARBA" id="ARBA00023034"/>
    </source>
</evidence>
<evidence type="ECO:0000259" key="9">
    <source>
        <dbReference type="PROSITE" id="PS50020"/>
    </source>
</evidence>
<accession>A0A9P0DIL2</accession>
<dbReference type="SUPFAM" id="SSF51045">
    <property type="entry name" value="WW domain"/>
    <property type="match status" value="2"/>
</dbReference>
<reference evidence="10" key="1">
    <citation type="submission" date="2022-01" db="EMBL/GenBank/DDBJ databases">
        <authorList>
            <person name="King R."/>
        </authorList>
    </citation>
    <scope>NUCLEOTIDE SEQUENCE</scope>
</reference>
<comment type="subcellular location">
    <subcellularLocation>
        <location evidence="2">Golgi apparatus</location>
    </subcellularLocation>
    <subcellularLocation>
        <location evidence="1">Lysosome</location>
    </subcellularLocation>
</comment>
<evidence type="ECO:0000256" key="4">
    <source>
        <dbReference type="ARBA" id="ARBA00022687"/>
    </source>
</evidence>
<evidence type="ECO:0000313" key="11">
    <source>
        <dbReference type="Proteomes" id="UP001152799"/>
    </source>
</evidence>
<dbReference type="PANTHER" id="PTHR43157:SF31">
    <property type="entry name" value="PHOSPHATIDYLINOSITOL-GLYCAN BIOSYNTHESIS CLASS F PROTEIN"/>
    <property type="match status" value="1"/>
</dbReference>
<dbReference type="GO" id="GO:0005794">
    <property type="term" value="C:Golgi apparatus"/>
    <property type="evidence" value="ECO:0007669"/>
    <property type="project" value="UniProtKB-SubCell"/>
</dbReference>
<gene>
    <name evidence="10" type="ORF">CEUTPL_LOCUS10619</name>
</gene>
<keyword evidence="8" id="KW-0458">Lysosome</keyword>
<dbReference type="EMBL" id="OU892282">
    <property type="protein sequence ID" value="CAH1132082.1"/>
    <property type="molecule type" value="Genomic_DNA"/>
</dbReference>
<keyword evidence="7" id="KW-0333">Golgi apparatus</keyword>
<protein>
    <recommendedName>
        <fullName evidence="3">WW domain-containing oxidoreductase</fullName>
    </recommendedName>
</protein>
<dbReference type="Pfam" id="PF00106">
    <property type="entry name" value="adh_short"/>
    <property type="match status" value="1"/>
</dbReference>
<dbReference type="CDD" id="cd00201">
    <property type="entry name" value="WW"/>
    <property type="match status" value="2"/>
</dbReference>
<keyword evidence="5" id="KW-0053">Apoptosis</keyword>
<dbReference type="GO" id="GO:0005764">
    <property type="term" value="C:lysosome"/>
    <property type="evidence" value="ECO:0007669"/>
    <property type="project" value="UniProtKB-SubCell"/>
</dbReference>
<evidence type="ECO:0000256" key="6">
    <source>
        <dbReference type="ARBA" id="ARBA00023002"/>
    </source>
</evidence>
<dbReference type="SMART" id="SM00456">
    <property type="entry name" value="WW"/>
    <property type="match status" value="2"/>
</dbReference>
<evidence type="ECO:0000313" key="10">
    <source>
        <dbReference type="EMBL" id="CAH1132082.1"/>
    </source>
</evidence>
<dbReference type="FunFam" id="3.40.50.720:FF:000353">
    <property type="entry name" value="WW domain-containing oxidoreductase"/>
    <property type="match status" value="1"/>
</dbReference>
<proteinExistence type="predicted"/>
<sequence length="421" mass="47072">MNFAEEDSEDELPPGWEERVTVDGSVYYANHLTKNTQWTHPRTGRKKKVAGNLPFGWERMVSPAGEVVYVNHEDESTTYTDPRLAFAIEEKDHVNDFRQRFDASSTALGVLIGRDLSGKVAIVTGANSGIGLETARSLAKHGCTVVFACRNLEAAEAAIEKIRTEERLNIADNCIAIHLDLTSFATVIHFANTIKSRYQQVDMLILNAAIFGMGFTKTLDGLEMSFQVNHLSHFYLTLLLDSLLVQGSRVVVVSSESHRFANLTLENLSPLSLSPETWRHYWHQTAYNNSKLCNVLFGRQLAKNLQKRGISVFSLHPGNLVSTGLSRNWWLYRMLFFLVRPFTKSLQQAASTTIYCATAPDLLGVTGVYFNNCCPCQESSTAQDDEMARILWNTSIEMIQSVLGPNCPGLEDKRLLDPVSN</sequence>
<keyword evidence="4" id="KW-0879">Wnt signaling pathway</keyword>
<dbReference type="Pfam" id="PF00397">
    <property type="entry name" value="WW"/>
    <property type="match status" value="1"/>
</dbReference>
<evidence type="ECO:0000256" key="5">
    <source>
        <dbReference type="ARBA" id="ARBA00022703"/>
    </source>
</evidence>
<dbReference type="Gene3D" id="3.40.50.720">
    <property type="entry name" value="NAD(P)-binding Rossmann-like Domain"/>
    <property type="match status" value="1"/>
</dbReference>
<name>A0A9P0DIL2_9CUCU</name>
<dbReference type="InterPro" id="IPR002347">
    <property type="entry name" value="SDR_fam"/>
</dbReference>
<evidence type="ECO:0000256" key="3">
    <source>
        <dbReference type="ARBA" id="ARBA00016094"/>
    </source>
</evidence>
<dbReference type="Proteomes" id="UP001152799">
    <property type="component" value="Chromosome 6"/>
</dbReference>
<dbReference type="GO" id="GO:0006915">
    <property type="term" value="P:apoptotic process"/>
    <property type="evidence" value="ECO:0007669"/>
    <property type="project" value="UniProtKB-KW"/>
</dbReference>
<feature type="domain" description="WW" evidence="9">
    <location>
        <begin position="10"/>
        <end position="43"/>
    </location>
</feature>
<dbReference type="GO" id="GO:0016491">
    <property type="term" value="F:oxidoreductase activity"/>
    <property type="evidence" value="ECO:0007669"/>
    <property type="project" value="UniProtKB-KW"/>
</dbReference>
<dbReference type="PRINTS" id="PR00081">
    <property type="entry name" value="GDHRDH"/>
</dbReference>
<keyword evidence="6" id="KW-0560">Oxidoreductase</keyword>
<dbReference type="AlphaFoldDB" id="A0A9P0DIL2"/>
<dbReference type="InterPro" id="IPR036020">
    <property type="entry name" value="WW_dom_sf"/>
</dbReference>
<organism evidence="10 11">
    <name type="scientific">Ceutorhynchus assimilis</name>
    <name type="common">cabbage seed weevil</name>
    <dbReference type="NCBI Taxonomy" id="467358"/>
    <lineage>
        <taxon>Eukaryota</taxon>
        <taxon>Metazoa</taxon>
        <taxon>Ecdysozoa</taxon>
        <taxon>Arthropoda</taxon>
        <taxon>Hexapoda</taxon>
        <taxon>Insecta</taxon>
        <taxon>Pterygota</taxon>
        <taxon>Neoptera</taxon>
        <taxon>Endopterygota</taxon>
        <taxon>Coleoptera</taxon>
        <taxon>Polyphaga</taxon>
        <taxon>Cucujiformia</taxon>
        <taxon>Curculionidae</taxon>
        <taxon>Ceutorhynchinae</taxon>
        <taxon>Ceutorhynchus</taxon>
    </lineage>
</organism>
<evidence type="ECO:0000256" key="1">
    <source>
        <dbReference type="ARBA" id="ARBA00004371"/>
    </source>
</evidence>
<dbReference type="InterPro" id="IPR036291">
    <property type="entry name" value="NAD(P)-bd_dom_sf"/>
</dbReference>
<evidence type="ECO:0000256" key="2">
    <source>
        <dbReference type="ARBA" id="ARBA00004555"/>
    </source>
</evidence>
<dbReference type="PROSITE" id="PS01159">
    <property type="entry name" value="WW_DOMAIN_1"/>
    <property type="match status" value="2"/>
</dbReference>
<dbReference type="PANTHER" id="PTHR43157">
    <property type="entry name" value="PHOSPHATIDYLINOSITOL-GLYCAN BIOSYNTHESIS CLASS F PROTEIN-RELATED"/>
    <property type="match status" value="1"/>
</dbReference>
<feature type="domain" description="WW" evidence="9">
    <location>
        <begin position="51"/>
        <end position="84"/>
    </location>
</feature>